<dbReference type="Proteomes" id="UP001148737">
    <property type="component" value="Unassembled WGS sequence"/>
</dbReference>
<sequence>MASLSPPPSPSPPLPPPRATTTLFILFIPARPTAANQLPNKSPTRFILTPNDATHFCCHIPLPSNLIPNRHDQPDALSPSLSPHLSLYLQYLSVLDLNDSPHRCYAPFFLASPPPRARIVACVCVRMRHTCSSTSTLHQVQSSVPPSTYTTAPAISQPCKHASRPSMPTGQHLDDTLRLRRLRPRRSSAPLPTN</sequence>
<name>A0ACC1QS31_9HYPO</name>
<evidence type="ECO:0000313" key="1">
    <source>
        <dbReference type="EMBL" id="KAJ3488670.1"/>
    </source>
</evidence>
<accession>A0ACC1QS31</accession>
<evidence type="ECO:0000313" key="2">
    <source>
        <dbReference type="Proteomes" id="UP001148737"/>
    </source>
</evidence>
<keyword evidence="2" id="KW-1185">Reference proteome</keyword>
<proteinExistence type="predicted"/>
<protein>
    <submittedName>
        <fullName evidence="1">Uncharacterized protein</fullName>
    </submittedName>
</protein>
<dbReference type="EMBL" id="JANAKD010000777">
    <property type="protein sequence ID" value="KAJ3488670.1"/>
    <property type="molecule type" value="Genomic_DNA"/>
</dbReference>
<organism evidence="1 2">
    <name type="scientific">Lecanicillium saksenae</name>
    <dbReference type="NCBI Taxonomy" id="468837"/>
    <lineage>
        <taxon>Eukaryota</taxon>
        <taxon>Fungi</taxon>
        <taxon>Dikarya</taxon>
        <taxon>Ascomycota</taxon>
        <taxon>Pezizomycotina</taxon>
        <taxon>Sordariomycetes</taxon>
        <taxon>Hypocreomycetidae</taxon>
        <taxon>Hypocreales</taxon>
        <taxon>Cordycipitaceae</taxon>
        <taxon>Lecanicillium</taxon>
    </lineage>
</organism>
<comment type="caution">
    <text evidence="1">The sequence shown here is derived from an EMBL/GenBank/DDBJ whole genome shotgun (WGS) entry which is preliminary data.</text>
</comment>
<gene>
    <name evidence="1" type="ORF">NLG97_g6158</name>
</gene>
<reference evidence="1" key="1">
    <citation type="submission" date="2022-07" db="EMBL/GenBank/DDBJ databases">
        <title>Genome Sequence of Lecanicillium saksenae.</title>
        <authorList>
            <person name="Buettner E."/>
        </authorList>
    </citation>
    <scope>NUCLEOTIDE SEQUENCE</scope>
    <source>
        <strain evidence="1">VT-O1</strain>
    </source>
</reference>